<evidence type="ECO:0000313" key="3">
    <source>
        <dbReference type="Proteomes" id="UP001430679"/>
    </source>
</evidence>
<dbReference type="EMBL" id="JAJJMM010000001">
    <property type="protein sequence ID" value="MCC9061438.1"/>
    <property type="molecule type" value="Genomic_DNA"/>
</dbReference>
<accession>A0ABS8M7H9</accession>
<dbReference type="Proteomes" id="UP001430679">
    <property type="component" value="Unassembled WGS sequence"/>
</dbReference>
<keyword evidence="1" id="KW-1133">Transmembrane helix</keyword>
<organism evidence="2 3">
    <name type="scientific">Flavobacterium piscisymbiosum</name>
    <dbReference type="NCBI Taxonomy" id="2893753"/>
    <lineage>
        <taxon>Bacteria</taxon>
        <taxon>Pseudomonadati</taxon>
        <taxon>Bacteroidota</taxon>
        <taxon>Flavobacteriia</taxon>
        <taxon>Flavobacteriales</taxon>
        <taxon>Flavobacteriaceae</taxon>
        <taxon>Flavobacterium</taxon>
    </lineage>
</organism>
<feature type="transmembrane region" description="Helical" evidence="1">
    <location>
        <begin position="12"/>
        <end position="30"/>
    </location>
</feature>
<gene>
    <name evidence="2" type="ORF">LNP81_00360</name>
</gene>
<name>A0ABS8M7H9_9FLAO</name>
<protein>
    <submittedName>
        <fullName evidence="2">Uncharacterized protein</fullName>
    </submittedName>
</protein>
<keyword evidence="1" id="KW-0812">Transmembrane</keyword>
<keyword evidence="1" id="KW-0472">Membrane</keyword>
<feature type="transmembrane region" description="Helical" evidence="1">
    <location>
        <begin position="36"/>
        <end position="54"/>
    </location>
</feature>
<evidence type="ECO:0000313" key="2">
    <source>
        <dbReference type="EMBL" id="MCC9061438.1"/>
    </source>
</evidence>
<reference evidence="2" key="1">
    <citation type="submission" date="2021-11" db="EMBL/GenBank/DDBJ databases">
        <title>Description of novel Flavobacterium species.</title>
        <authorList>
            <person name="Saticioglu I.B."/>
            <person name="Ay H."/>
            <person name="Altun S."/>
            <person name="Duman M."/>
        </authorList>
    </citation>
    <scope>NUCLEOTIDE SEQUENCE</scope>
    <source>
        <strain evidence="2">F-30</strain>
    </source>
</reference>
<proteinExistence type="predicted"/>
<keyword evidence="3" id="KW-1185">Reference proteome</keyword>
<dbReference type="RefSeq" id="WP_230032462.1">
    <property type="nucleotide sequence ID" value="NZ_JAJJMM010000001.1"/>
</dbReference>
<comment type="caution">
    <text evidence="2">The sequence shown here is derived from an EMBL/GenBank/DDBJ whole genome shotgun (WGS) entry which is preliminary data.</text>
</comment>
<sequence length="106" mass="12064">MERNMTIKKKTQIFITISAILVGLIHLFLPNLKIDAIFITLIIIAIIPWLEPLLKSVELPGGLKVEFQDFKKLEDEAIKAGLIKTESKTEIIESKHTETYTFIEIA</sequence>
<evidence type="ECO:0000256" key="1">
    <source>
        <dbReference type="SAM" id="Phobius"/>
    </source>
</evidence>